<reference evidence="2 3" key="1">
    <citation type="submission" date="2018-05" db="EMBL/GenBank/DDBJ databases">
        <title>Genome sequencing and assembly of the regulated plant pathogen Lachnellula willkommii and related sister species for the development of diagnostic species identification markers.</title>
        <authorList>
            <person name="Giroux E."/>
            <person name="Bilodeau G."/>
        </authorList>
    </citation>
    <scope>NUCLEOTIDE SEQUENCE [LARGE SCALE GENOMIC DNA]</scope>
    <source>
        <strain evidence="2 3">CBS 185.66</strain>
    </source>
</reference>
<keyword evidence="3" id="KW-1185">Reference proteome</keyword>
<accession>A0A8H8QU14</accession>
<evidence type="ECO:0000313" key="2">
    <source>
        <dbReference type="EMBL" id="TVY22739.1"/>
    </source>
</evidence>
<gene>
    <name evidence="2" type="ORF">LHYA1_G008599</name>
</gene>
<dbReference type="OrthoDB" id="406544at2759"/>
<dbReference type="Proteomes" id="UP000431533">
    <property type="component" value="Unassembled WGS sequence"/>
</dbReference>
<evidence type="ECO:0000256" key="1">
    <source>
        <dbReference type="SAM" id="MobiDB-lite"/>
    </source>
</evidence>
<organism evidence="2 3">
    <name type="scientific">Lachnellula hyalina</name>
    <dbReference type="NCBI Taxonomy" id="1316788"/>
    <lineage>
        <taxon>Eukaryota</taxon>
        <taxon>Fungi</taxon>
        <taxon>Dikarya</taxon>
        <taxon>Ascomycota</taxon>
        <taxon>Pezizomycotina</taxon>
        <taxon>Leotiomycetes</taxon>
        <taxon>Helotiales</taxon>
        <taxon>Lachnaceae</taxon>
        <taxon>Lachnellula</taxon>
    </lineage>
</organism>
<dbReference type="GeneID" id="41988797"/>
<dbReference type="RefSeq" id="XP_031001527.1">
    <property type="nucleotide sequence ID" value="XM_031153519.1"/>
</dbReference>
<proteinExistence type="predicted"/>
<comment type="caution">
    <text evidence="2">The sequence shown here is derived from an EMBL/GenBank/DDBJ whole genome shotgun (WGS) entry which is preliminary data.</text>
</comment>
<protein>
    <submittedName>
        <fullName evidence="2">Uncharacterized protein</fullName>
    </submittedName>
</protein>
<evidence type="ECO:0000313" key="3">
    <source>
        <dbReference type="Proteomes" id="UP000431533"/>
    </source>
</evidence>
<feature type="non-terminal residue" evidence="2">
    <location>
        <position position="1"/>
    </location>
</feature>
<dbReference type="AlphaFoldDB" id="A0A8H8QU14"/>
<name>A0A8H8QU14_9HELO</name>
<sequence>SSRFNPILRSRTNFALVAHVEKLGGYNGSVNLGRIVATHTVQKGQDIIKKYTQRSRQSKANGEKYTSERTFCTD</sequence>
<dbReference type="EMBL" id="QGMH01000234">
    <property type="protein sequence ID" value="TVY22739.1"/>
    <property type="molecule type" value="Genomic_DNA"/>
</dbReference>
<feature type="region of interest" description="Disordered" evidence="1">
    <location>
        <begin position="53"/>
        <end position="74"/>
    </location>
</feature>